<dbReference type="HOGENOM" id="CLU_2886042_0_0_1"/>
<gene>
    <name evidence="1" type="ORF">M413DRAFT_323886</name>
</gene>
<dbReference type="AlphaFoldDB" id="A0A0C2XDG7"/>
<dbReference type="Proteomes" id="UP000053424">
    <property type="component" value="Unassembled WGS sequence"/>
</dbReference>
<keyword evidence="2" id="KW-1185">Reference proteome</keyword>
<accession>A0A0C2XDG7</accession>
<evidence type="ECO:0000313" key="2">
    <source>
        <dbReference type="Proteomes" id="UP000053424"/>
    </source>
</evidence>
<name>A0A0C2XDG7_HEBCY</name>
<sequence length="63" mass="7575">MTIYSLYRLWKEKSSDSNHSPSLIKTHSQLLERCLLPKVLYLFFTSRLYQINIRSRVRRCRGA</sequence>
<organism evidence="1 2">
    <name type="scientific">Hebeloma cylindrosporum</name>
    <dbReference type="NCBI Taxonomy" id="76867"/>
    <lineage>
        <taxon>Eukaryota</taxon>
        <taxon>Fungi</taxon>
        <taxon>Dikarya</taxon>
        <taxon>Basidiomycota</taxon>
        <taxon>Agaricomycotina</taxon>
        <taxon>Agaricomycetes</taxon>
        <taxon>Agaricomycetidae</taxon>
        <taxon>Agaricales</taxon>
        <taxon>Agaricineae</taxon>
        <taxon>Hymenogastraceae</taxon>
        <taxon>Hebeloma</taxon>
    </lineage>
</organism>
<reference evidence="1 2" key="1">
    <citation type="submission" date="2014-04" db="EMBL/GenBank/DDBJ databases">
        <authorList>
            <consortium name="DOE Joint Genome Institute"/>
            <person name="Kuo A."/>
            <person name="Gay G."/>
            <person name="Dore J."/>
            <person name="Kohler A."/>
            <person name="Nagy L.G."/>
            <person name="Floudas D."/>
            <person name="Copeland A."/>
            <person name="Barry K.W."/>
            <person name="Cichocki N."/>
            <person name="Veneault-Fourrey C."/>
            <person name="LaButti K."/>
            <person name="Lindquist E.A."/>
            <person name="Lipzen A."/>
            <person name="Lundell T."/>
            <person name="Morin E."/>
            <person name="Murat C."/>
            <person name="Sun H."/>
            <person name="Tunlid A."/>
            <person name="Henrissat B."/>
            <person name="Grigoriev I.V."/>
            <person name="Hibbett D.S."/>
            <person name="Martin F."/>
            <person name="Nordberg H.P."/>
            <person name="Cantor M.N."/>
            <person name="Hua S.X."/>
        </authorList>
    </citation>
    <scope>NUCLEOTIDE SEQUENCE [LARGE SCALE GENOMIC DNA]</scope>
    <source>
        <strain evidence="2">h7</strain>
    </source>
</reference>
<reference evidence="2" key="2">
    <citation type="submission" date="2015-01" db="EMBL/GenBank/DDBJ databases">
        <title>Evolutionary Origins and Diversification of the Mycorrhizal Mutualists.</title>
        <authorList>
            <consortium name="DOE Joint Genome Institute"/>
            <consortium name="Mycorrhizal Genomics Consortium"/>
            <person name="Kohler A."/>
            <person name="Kuo A."/>
            <person name="Nagy L.G."/>
            <person name="Floudas D."/>
            <person name="Copeland A."/>
            <person name="Barry K.W."/>
            <person name="Cichocki N."/>
            <person name="Veneault-Fourrey C."/>
            <person name="LaButti K."/>
            <person name="Lindquist E.A."/>
            <person name="Lipzen A."/>
            <person name="Lundell T."/>
            <person name="Morin E."/>
            <person name="Murat C."/>
            <person name="Riley R."/>
            <person name="Ohm R."/>
            <person name="Sun H."/>
            <person name="Tunlid A."/>
            <person name="Henrissat B."/>
            <person name="Grigoriev I.V."/>
            <person name="Hibbett D.S."/>
            <person name="Martin F."/>
        </authorList>
    </citation>
    <scope>NUCLEOTIDE SEQUENCE [LARGE SCALE GENOMIC DNA]</scope>
    <source>
        <strain evidence="2">h7</strain>
    </source>
</reference>
<dbReference type="EMBL" id="KN831811">
    <property type="protein sequence ID" value="KIM35963.1"/>
    <property type="molecule type" value="Genomic_DNA"/>
</dbReference>
<protein>
    <submittedName>
        <fullName evidence="1">Uncharacterized protein</fullName>
    </submittedName>
</protein>
<proteinExistence type="predicted"/>
<evidence type="ECO:0000313" key="1">
    <source>
        <dbReference type="EMBL" id="KIM35963.1"/>
    </source>
</evidence>